<dbReference type="PANTHER" id="PTHR43792">
    <property type="entry name" value="GNAT FAMILY, PUTATIVE (AFU_ORTHOLOGUE AFUA_3G00765)-RELATED-RELATED"/>
    <property type="match status" value="1"/>
</dbReference>
<sequence>MIKFKTERLVLRGWQPSDYAPFARINADQEVMKYFPAPLSKVESDANADVIGGLIDKRGWGFWAVEIPDICPFTGFVGLHIPIAELPFSPCVEIGWRLDKEFWGYGYATEAARFALEYGFTKLDLDEIVSFTAKQNKASQAVMKRLGMSRESETFEHPSIPVGNSLREHFLYRLQRNAWIEMQCS</sequence>
<dbReference type="PANTHER" id="PTHR43792:SF1">
    <property type="entry name" value="N-ACETYLTRANSFERASE DOMAIN-CONTAINING PROTEIN"/>
    <property type="match status" value="1"/>
</dbReference>
<dbReference type="EMBL" id="CP001649">
    <property type="protein sequence ID" value="ACS79648.1"/>
    <property type="molecule type" value="Genomic_DNA"/>
</dbReference>
<dbReference type="RefSeq" id="WP_015851466.1">
    <property type="nucleotide sequence ID" value="NC_012881.1"/>
</dbReference>
<dbReference type="eggNOG" id="COG1670">
    <property type="taxonomic scope" value="Bacteria"/>
</dbReference>
<dbReference type="InterPro" id="IPR000182">
    <property type="entry name" value="GNAT_dom"/>
</dbReference>
<dbReference type="AlphaFoldDB" id="C6BSH2"/>
<dbReference type="Gene3D" id="3.40.630.30">
    <property type="match status" value="1"/>
</dbReference>
<dbReference type="SUPFAM" id="SSF55729">
    <property type="entry name" value="Acyl-CoA N-acyltransferases (Nat)"/>
    <property type="match status" value="1"/>
</dbReference>
<name>C6BSH2_MARSD</name>
<gene>
    <name evidence="2" type="ordered locus">Desal_1586</name>
</gene>
<dbReference type="Proteomes" id="UP000002601">
    <property type="component" value="Chromosome"/>
</dbReference>
<evidence type="ECO:0000259" key="1">
    <source>
        <dbReference type="PROSITE" id="PS51186"/>
    </source>
</evidence>
<keyword evidence="2" id="KW-0808">Transferase</keyword>
<dbReference type="STRING" id="526222.Desal_1586"/>
<reference evidence="2 3" key="1">
    <citation type="submission" date="2009-06" db="EMBL/GenBank/DDBJ databases">
        <title>Complete sequence of Desulfovibrio salexigens DSM 2638.</title>
        <authorList>
            <consortium name="US DOE Joint Genome Institute"/>
            <person name="Lucas S."/>
            <person name="Copeland A."/>
            <person name="Lapidus A."/>
            <person name="Glavina del Rio T."/>
            <person name="Tice H."/>
            <person name="Bruce D."/>
            <person name="Goodwin L."/>
            <person name="Pitluck S."/>
            <person name="Munk A.C."/>
            <person name="Brettin T."/>
            <person name="Detter J.C."/>
            <person name="Han C."/>
            <person name="Tapia R."/>
            <person name="Larimer F."/>
            <person name="Land M."/>
            <person name="Hauser L."/>
            <person name="Kyrpides N."/>
            <person name="Anderson I."/>
            <person name="Wall J.D."/>
            <person name="Arkin A.P."/>
            <person name="Dehal P."/>
            <person name="Chivian D."/>
            <person name="Giles B."/>
            <person name="Hazen T.C."/>
        </authorList>
    </citation>
    <scope>NUCLEOTIDE SEQUENCE [LARGE SCALE GENOMIC DNA]</scope>
    <source>
        <strain evidence="3">ATCC 14822 / DSM 2638 / NCIMB 8403 / VKM B-1763</strain>
    </source>
</reference>
<feature type="domain" description="N-acetyltransferase" evidence="1">
    <location>
        <begin position="9"/>
        <end position="177"/>
    </location>
</feature>
<protein>
    <submittedName>
        <fullName evidence="2">GCN5-related N-acetyltransferase</fullName>
    </submittedName>
</protein>
<dbReference type="GO" id="GO:0016747">
    <property type="term" value="F:acyltransferase activity, transferring groups other than amino-acyl groups"/>
    <property type="evidence" value="ECO:0007669"/>
    <property type="project" value="InterPro"/>
</dbReference>
<dbReference type="Pfam" id="PF13302">
    <property type="entry name" value="Acetyltransf_3"/>
    <property type="match status" value="1"/>
</dbReference>
<dbReference type="OrthoDB" id="6293260at2"/>
<dbReference type="InterPro" id="IPR051531">
    <property type="entry name" value="N-acetyltransferase"/>
</dbReference>
<proteinExistence type="predicted"/>
<organism evidence="2 3">
    <name type="scientific">Maridesulfovibrio salexigens (strain ATCC 14822 / DSM 2638 / NCIMB 8403 / VKM B-1763)</name>
    <name type="common">Desulfovibrio salexigens</name>
    <dbReference type="NCBI Taxonomy" id="526222"/>
    <lineage>
        <taxon>Bacteria</taxon>
        <taxon>Pseudomonadati</taxon>
        <taxon>Thermodesulfobacteriota</taxon>
        <taxon>Desulfovibrionia</taxon>
        <taxon>Desulfovibrionales</taxon>
        <taxon>Desulfovibrionaceae</taxon>
        <taxon>Maridesulfovibrio</taxon>
    </lineage>
</organism>
<dbReference type="InterPro" id="IPR016181">
    <property type="entry name" value="Acyl_CoA_acyltransferase"/>
</dbReference>
<keyword evidence="3" id="KW-1185">Reference proteome</keyword>
<dbReference type="KEGG" id="dsa:Desal_1586"/>
<dbReference type="PROSITE" id="PS51186">
    <property type="entry name" value="GNAT"/>
    <property type="match status" value="1"/>
</dbReference>
<dbReference type="HOGENOM" id="CLU_013985_3_1_7"/>
<accession>C6BSH2</accession>
<evidence type="ECO:0000313" key="3">
    <source>
        <dbReference type="Proteomes" id="UP000002601"/>
    </source>
</evidence>
<evidence type="ECO:0000313" key="2">
    <source>
        <dbReference type="EMBL" id="ACS79648.1"/>
    </source>
</evidence>